<name>A0A853I4G7_9GAMM</name>
<keyword evidence="6" id="KW-1185">Reference proteome</keyword>
<reference evidence="5 6" key="1">
    <citation type="submission" date="2020-07" db="EMBL/GenBank/DDBJ databases">
        <title>Endozoicomonas sp. nov., isolated from sediment.</title>
        <authorList>
            <person name="Gu T."/>
        </authorList>
    </citation>
    <scope>NUCLEOTIDE SEQUENCE [LARGE SCALE GENOMIC DNA]</scope>
    <source>
        <strain evidence="5 6">SM1973</strain>
    </source>
</reference>
<dbReference type="PANTHER" id="PTHR37418:SF2">
    <property type="entry name" value="3-KETO-5-AMINOHEXANOATE CLEAVAGE ENZYME"/>
    <property type="match status" value="1"/>
</dbReference>
<dbReference type="AlphaFoldDB" id="A0A853I4G7"/>
<evidence type="ECO:0000313" key="5">
    <source>
        <dbReference type="EMBL" id="NYZ65044.1"/>
    </source>
</evidence>
<protein>
    <submittedName>
        <fullName evidence="5">3-keto-5-aminohexanoate cleavage protein</fullName>
    </submittedName>
</protein>
<evidence type="ECO:0000256" key="1">
    <source>
        <dbReference type="ARBA" id="ARBA00001947"/>
    </source>
</evidence>
<dbReference type="Pfam" id="PF05853">
    <property type="entry name" value="BKACE"/>
    <property type="match status" value="1"/>
</dbReference>
<dbReference type="EMBL" id="JACCKB010000003">
    <property type="protein sequence ID" value="NYZ65044.1"/>
    <property type="molecule type" value="Genomic_DNA"/>
</dbReference>
<gene>
    <name evidence="5" type="ORF">H0A36_03420</name>
</gene>
<proteinExistence type="predicted"/>
<dbReference type="PANTHER" id="PTHR37418">
    <property type="entry name" value="3-KETO-5-AMINOHEXANOATE CLEAVAGE ENZYME-RELATED"/>
    <property type="match status" value="1"/>
</dbReference>
<comment type="caution">
    <text evidence="5">The sequence shown here is derived from an EMBL/GenBank/DDBJ whole genome shotgun (WGS) entry which is preliminary data.</text>
</comment>
<accession>A0A853I4G7</accession>
<dbReference type="GO" id="GO:0043720">
    <property type="term" value="F:3-keto-5-aminohexanoate cleavage activity"/>
    <property type="evidence" value="ECO:0007669"/>
    <property type="project" value="InterPro"/>
</dbReference>
<evidence type="ECO:0000256" key="4">
    <source>
        <dbReference type="ARBA" id="ARBA00022833"/>
    </source>
</evidence>
<keyword evidence="3" id="KW-0479">Metal-binding</keyword>
<comment type="cofactor">
    <cofactor evidence="1">
        <name>Zn(2+)</name>
        <dbReference type="ChEBI" id="CHEBI:29105"/>
    </cofactor>
</comment>
<dbReference type="GO" id="GO:0046872">
    <property type="term" value="F:metal ion binding"/>
    <property type="evidence" value="ECO:0007669"/>
    <property type="project" value="UniProtKB-KW"/>
</dbReference>
<evidence type="ECO:0000313" key="6">
    <source>
        <dbReference type="Proteomes" id="UP000569732"/>
    </source>
</evidence>
<dbReference type="InterPro" id="IPR013785">
    <property type="entry name" value="Aldolase_TIM"/>
</dbReference>
<dbReference type="RefSeq" id="WP_180567075.1">
    <property type="nucleotide sequence ID" value="NZ_JACCKB010000003.1"/>
</dbReference>
<evidence type="ECO:0000256" key="2">
    <source>
        <dbReference type="ARBA" id="ARBA00022679"/>
    </source>
</evidence>
<evidence type="ECO:0000256" key="3">
    <source>
        <dbReference type="ARBA" id="ARBA00022723"/>
    </source>
</evidence>
<sequence>MNHDVIITCAVTGSGDTVGKHPAIPITPAQIANAAIEAAKAGAAIAHIHVRDPATGKASRDVALYREVVERIREQSTDIVINLTAGMGGDLYLGPDKAPTDFSESTDLVGGMARLPHVEALLPEICTLDCGSLNFGDSNLVYVATPEMLRIGAKRIQALGVKPELEIFDTGNLWFALQLLKEELVDSPPLFQLCHGIPWGAPPDIGVMTGMVNLLPDNANWTAFALGRNQMPWVAQSMLLGGNVRVGLEDNLYLDKGVFASNGQLVERAANIVTNLGGRLLSPAEARTKLGLKQHG</sequence>
<dbReference type="InterPro" id="IPR008567">
    <property type="entry name" value="BKACE"/>
</dbReference>
<dbReference type="Gene3D" id="3.20.20.70">
    <property type="entry name" value="Aldolase class I"/>
    <property type="match status" value="1"/>
</dbReference>
<keyword evidence="4" id="KW-0862">Zinc</keyword>
<dbReference type="Proteomes" id="UP000569732">
    <property type="component" value="Unassembled WGS sequence"/>
</dbReference>
<keyword evidence="2" id="KW-0808">Transferase</keyword>
<organism evidence="5 6">
    <name type="scientific">Spartinivicinus marinus</name>
    <dbReference type="NCBI Taxonomy" id="2994442"/>
    <lineage>
        <taxon>Bacteria</taxon>
        <taxon>Pseudomonadati</taxon>
        <taxon>Pseudomonadota</taxon>
        <taxon>Gammaproteobacteria</taxon>
        <taxon>Oceanospirillales</taxon>
        <taxon>Zooshikellaceae</taxon>
        <taxon>Spartinivicinus</taxon>
    </lineage>
</organism>